<dbReference type="Proteomes" id="UP001432027">
    <property type="component" value="Unassembled WGS sequence"/>
</dbReference>
<comment type="caution">
    <text evidence="1">The sequence shown here is derived from an EMBL/GenBank/DDBJ whole genome shotgun (WGS) entry which is preliminary data.</text>
</comment>
<protein>
    <submittedName>
        <fullName evidence="1">Uncharacterized protein</fullName>
    </submittedName>
</protein>
<reference evidence="1" key="1">
    <citation type="submission" date="2023-10" db="EMBL/GenBank/DDBJ databases">
        <title>Genome assembly of Pristionchus species.</title>
        <authorList>
            <person name="Yoshida K."/>
            <person name="Sommer R.J."/>
        </authorList>
    </citation>
    <scope>NUCLEOTIDE SEQUENCE</scope>
    <source>
        <strain evidence="1">RS0144</strain>
    </source>
</reference>
<gene>
    <name evidence="1" type="ORF">PENTCL1PPCAC_1305</name>
</gene>
<feature type="non-terminal residue" evidence="1">
    <location>
        <position position="1"/>
    </location>
</feature>
<evidence type="ECO:0000313" key="2">
    <source>
        <dbReference type="Proteomes" id="UP001432027"/>
    </source>
</evidence>
<dbReference type="EMBL" id="BTSX01000001">
    <property type="protein sequence ID" value="GMS79130.1"/>
    <property type="molecule type" value="Genomic_DNA"/>
</dbReference>
<name>A0AAV5S953_9BILA</name>
<organism evidence="1 2">
    <name type="scientific">Pristionchus entomophagus</name>
    <dbReference type="NCBI Taxonomy" id="358040"/>
    <lineage>
        <taxon>Eukaryota</taxon>
        <taxon>Metazoa</taxon>
        <taxon>Ecdysozoa</taxon>
        <taxon>Nematoda</taxon>
        <taxon>Chromadorea</taxon>
        <taxon>Rhabditida</taxon>
        <taxon>Rhabditina</taxon>
        <taxon>Diplogasteromorpha</taxon>
        <taxon>Diplogasteroidea</taxon>
        <taxon>Neodiplogasteridae</taxon>
        <taxon>Pristionchus</taxon>
    </lineage>
</organism>
<accession>A0AAV5S953</accession>
<sequence>QQAVKTITRLGLKSARMGVHSSMEAKLRTADVVDGLILYKDHFAQVQDPVGLALAILSKRCFHLELGSAWLTEDEINRLARELPLLGKKVYFYARVDKGVPKRTFITGSMNVDIVIEHSTGEVEMWYDGMRRRKISR</sequence>
<keyword evidence="2" id="KW-1185">Reference proteome</keyword>
<dbReference type="AlphaFoldDB" id="A0AAV5S953"/>
<evidence type="ECO:0000313" key="1">
    <source>
        <dbReference type="EMBL" id="GMS79130.1"/>
    </source>
</evidence>
<proteinExistence type="predicted"/>